<feature type="domain" description="C3H1-type" evidence="11">
    <location>
        <begin position="27"/>
        <end position="54"/>
    </location>
</feature>
<feature type="domain" description="C3H1-type" evidence="11">
    <location>
        <begin position="114"/>
        <end position="138"/>
    </location>
</feature>
<feature type="zinc finger region" description="C3H1-type" evidence="9">
    <location>
        <begin position="58"/>
        <end position="85"/>
    </location>
</feature>
<keyword evidence="8" id="KW-0539">Nucleus</keyword>
<feature type="domain" description="C3H1-type" evidence="11">
    <location>
        <begin position="86"/>
        <end position="113"/>
    </location>
</feature>
<reference evidence="12 13" key="1">
    <citation type="journal article" date="2018" name="BMC Genomics">
        <title>The genome of Naegleria lovaniensis, the basis for a comparative approach to unravel pathogenicity factors of the human pathogenic amoeba N. fowleri.</title>
        <authorList>
            <person name="Liechti N."/>
            <person name="Schurch N."/>
            <person name="Bruggmann R."/>
            <person name="Wittwer M."/>
        </authorList>
    </citation>
    <scope>NUCLEOTIDE SEQUENCE [LARGE SCALE GENOMIC DNA]</scope>
    <source>
        <strain evidence="12 13">ATCC 30569</strain>
    </source>
</reference>
<dbReference type="GO" id="GO:0005634">
    <property type="term" value="C:nucleus"/>
    <property type="evidence" value="ECO:0007669"/>
    <property type="project" value="UniProtKB-SubCell"/>
</dbReference>
<keyword evidence="4" id="KW-0677">Repeat</keyword>
<evidence type="ECO:0000313" key="12">
    <source>
        <dbReference type="EMBL" id="KAG2370604.1"/>
    </source>
</evidence>
<protein>
    <recommendedName>
        <fullName evidence="11">C3H1-type domain-containing protein</fullName>
    </recommendedName>
</protein>
<dbReference type="FunFam" id="4.10.1000.10:FF:000017">
    <property type="entry name" value="Cleavage and polyadenylation specificity factor 30 kDa subunit"/>
    <property type="match status" value="1"/>
</dbReference>
<dbReference type="AlphaFoldDB" id="A0AA88GAT5"/>
<proteinExistence type="predicted"/>
<evidence type="ECO:0000256" key="7">
    <source>
        <dbReference type="ARBA" id="ARBA00022884"/>
    </source>
</evidence>
<feature type="zinc finger region" description="C3H1-type" evidence="9">
    <location>
        <begin position="139"/>
        <end position="165"/>
    </location>
</feature>
<feature type="region of interest" description="Disordered" evidence="10">
    <location>
        <begin position="195"/>
        <end position="221"/>
    </location>
</feature>
<evidence type="ECO:0000256" key="9">
    <source>
        <dbReference type="PROSITE-ProRule" id="PRU00723"/>
    </source>
</evidence>
<comment type="caution">
    <text evidence="12">The sequence shown here is derived from an EMBL/GenBank/DDBJ whole genome shotgun (WGS) entry which is preliminary data.</text>
</comment>
<dbReference type="GO" id="GO:0003723">
    <property type="term" value="F:RNA binding"/>
    <property type="evidence" value="ECO:0007669"/>
    <property type="project" value="UniProtKB-KW"/>
</dbReference>
<feature type="domain" description="C3H1-type" evidence="11">
    <location>
        <begin position="139"/>
        <end position="165"/>
    </location>
</feature>
<dbReference type="InterPro" id="IPR036855">
    <property type="entry name" value="Znf_CCCH_sf"/>
</dbReference>
<evidence type="ECO:0000256" key="4">
    <source>
        <dbReference type="ARBA" id="ARBA00022737"/>
    </source>
</evidence>
<dbReference type="SUPFAM" id="SSF90229">
    <property type="entry name" value="CCCH zinc finger"/>
    <property type="match status" value="3"/>
</dbReference>
<dbReference type="InterPro" id="IPR045348">
    <property type="entry name" value="CPSF4/Yth1"/>
</dbReference>
<keyword evidence="2" id="KW-0507">mRNA processing</keyword>
<evidence type="ECO:0000256" key="1">
    <source>
        <dbReference type="ARBA" id="ARBA00004123"/>
    </source>
</evidence>
<evidence type="ECO:0000256" key="8">
    <source>
        <dbReference type="ARBA" id="ARBA00023242"/>
    </source>
</evidence>
<dbReference type="Pfam" id="PF14608">
    <property type="entry name" value="zf-CCCH_2"/>
    <property type="match status" value="2"/>
</dbReference>
<evidence type="ECO:0000313" key="13">
    <source>
        <dbReference type="Proteomes" id="UP000816034"/>
    </source>
</evidence>
<dbReference type="Proteomes" id="UP000816034">
    <property type="component" value="Unassembled WGS sequence"/>
</dbReference>
<organism evidence="12 13">
    <name type="scientific">Naegleria lovaniensis</name>
    <name type="common">Amoeba</name>
    <dbReference type="NCBI Taxonomy" id="51637"/>
    <lineage>
        <taxon>Eukaryota</taxon>
        <taxon>Discoba</taxon>
        <taxon>Heterolobosea</taxon>
        <taxon>Tetramitia</taxon>
        <taxon>Eutetramitia</taxon>
        <taxon>Vahlkampfiidae</taxon>
        <taxon>Naegleria</taxon>
    </lineage>
</organism>
<dbReference type="Gene3D" id="4.10.1000.10">
    <property type="entry name" value="Zinc finger, CCCH-type"/>
    <property type="match status" value="3"/>
</dbReference>
<evidence type="ECO:0000256" key="5">
    <source>
        <dbReference type="ARBA" id="ARBA00022771"/>
    </source>
</evidence>
<dbReference type="GO" id="GO:0008270">
    <property type="term" value="F:zinc ion binding"/>
    <property type="evidence" value="ECO:0007669"/>
    <property type="project" value="UniProtKB-KW"/>
</dbReference>
<evidence type="ECO:0000256" key="3">
    <source>
        <dbReference type="ARBA" id="ARBA00022723"/>
    </source>
</evidence>
<keyword evidence="13" id="KW-1185">Reference proteome</keyword>
<dbReference type="PROSITE" id="PS50103">
    <property type="entry name" value="ZF_C3H1"/>
    <property type="match status" value="5"/>
</dbReference>
<dbReference type="GeneID" id="68107212"/>
<evidence type="ECO:0000256" key="10">
    <source>
        <dbReference type="SAM" id="MobiDB-lite"/>
    </source>
</evidence>
<dbReference type="PANTHER" id="PTHR23102:SF24">
    <property type="entry name" value="CLEAVAGE AND POLYADENYLATION SPECIFICITY FACTOR SUBUNIT 4"/>
    <property type="match status" value="1"/>
</dbReference>
<feature type="compositionally biased region" description="Basic residues" evidence="10">
    <location>
        <begin position="203"/>
        <end position="221"/>
    </location>
</feature>
<feature type="zinc finger region" description="C3H1-type" evidence="9">
    <location>
        <begin position="114"/>
        <end position="138"/>
    </location>
</feature>
<dbReference type="RefSeq" id="XP_044541468.1">
    <property type="nucleotide sequence ID" value="XM_044690782.1"/>
</dbReference>
<dbReference type="InterPro" id="IPR000571">
    <property type="entry name" value="Znf_CCCH"/>
</dbReference>
<dbReference type="EMBL" id="PYSW02000097">
    <property type="protein sequence ID" value="KAG2370604.1"/>
    <property type="molecule type" value="Genomic_DNA"/>
</dbReference>
<evidence type="ECO:0000256" key="6">
    <source>
        <dbReference type="ARBA" id="ARBA00022833"/>
    </source>
</evidence>
<feature type="domain" description="C3H1-type" evidence="11">
    <location>
        <begin position="58"/>
        <end position="85"/>
    </location>
</feature>
<dbReference type="GO" id="GO:0006397">
    <property type="term" value="P:mRNA processing"/>
    <property type="evidence" value="ECO:0007669"/>
    <property type="project" value="UniProtKB-KW"/>
</dbReference>
<keyword evidence="7" id="KW-0694">RNA-binding</keyword>
<keyword evidence="3 9" id="KW-0479">Metal-binding</keyword>
<evidence type="ECO:0000256" key="2">
    <source>
        <dbReference type="ARBA" id="ARBA00022664"/>
    </source>
</evidence>
<evidence type="ECO:0000259" key="11">
    <source>
        <dbReference type="PROSITE" id="PS50103"/>
    </source>
</evidence>
<feature type="zinc finger region" description="C3H1-type" evidence="9">
    <location>
        <begin position="86"/>
        <end position="113"/>
    </location>
</feature>
<gene>
    <name evidence="12" type="ORF">C9374_014759</name>
</gene>
<dbReference type="Pfam" id="PF00642">
    <property type="entry name" value="zf-CCCH"/>
    <property type="match status" value="3"/>
</dbReference>
<keyword evidence="6 9" id="KW-0862">Zinc</keyword>
<sequence length="221" mass="25517">MIRLEDGLDLKFNFEKQIDMADEAEMAKDQNVCKFFLKGQCRKGKDCQYKHIQRQTSKEKEVVCKHWLRGLCKKGDGCEFLHQYKAGKMPECWFFSEYGECSNLECIFLHIKPEDRIKNCPWYEKGFCKHGPNCRLKHIRKIACPDYLAGFCAKGPNCKFSHPKFDVRSNEAENDGGAKFMEKLNAERQVAMEGQNTQGMGPPHHHHQGGGGGRGRRPQHY</sequence>
<dbReference type="SMART" id="SM00356">
    <property type="entry name" value="ZnF_C3H1"/>
    <property type="match status" value="5"/>
</dbReference>
<dbReference type="PANTHER" id="PTHR23102">
    <property type="entry name" value="CLEAVAGE AND POLYADENYLATION SPECIFICITY FACTOR SUBUNIT 4-RELATED"/>
    <property type="match status" value="1"/>
</dbReference>
<name>A0AA88GAT5_NAELO</name>
<feature type="zinc finger region" description="C3H1-type" evidence="9">
    <location>
        <begin position="27"/>
        <end position="54"/>
    </location>
</feature>
<accession>A0AA88GAT5</accession>
<comment type="subcellular location">
    <subcellularLocation>
        <location evidence="1">Nucleus</location>
    </subcellularLocation>
</comment>
<keyword evidence="5 9" id="KW-0863">Zinc-finger</keyword>